<proteinExistence type="predicted"/>
<dbReference type="EMBL" id="HACM01002357">
    <property type="protein sequence ID" value="CRZ02799.1"/>
    <property type="molecule type" value="Transcribed_RNA"/>
</dbReference>
<sequence>MGIRSLGAFSLFKRISRKLSGDVKRIIRYHEIMMDWKFLVLVDAPQFAIVLMSMLAKKAASEQALAECLNRHAFADKSQLEICAFQPELVMLVKLIIIMW</sequence>
<accession>A0A0H5R451</accession>
<name>A0A0H5R451_9EUKA</name>
<organism evidence="1">
    <name type="scientific">Spongospora subterranea</name>
    <dbReference type="NCBI Taxonomy" id="70186"/>
    <lineage>
        <taxon>Eukaryota</taxon>
        <taxon>Sar</taxon>
        <taxon>Rhizaria</taxon>
        <taxon>Endomyxa</taxon>
        <taxon>Phytomyxea</taxon>
        <taxon>Plasmodiophorida</taxon>
        <taxon>Plasmodiophoridae</taxon>
        <taxon>Spongospora</taxon>
    </lineage>
</organism>
<evidence type="ECO:0000313" key="1">
    <source>
        <dbReference type="EMBL" id="CRZ02799.1"/>
    </source>
</evidence>
<dbReference type="AlphaFoldDB" id="A0A0H5R451"/>
<reference evidence="1" key="1">
    <citation type="submission" date="2015-04" db="EMBL/GenBank/DDBJ databases">
        <title>The genome sequence of the plant pathogenic Rhizarian Plasmodiophora brassicae reveals insights in its biotrophic life cycle and the origin of chitin synthesis.</title>
        <authorList>
            <person name="Schwelm A."/>
            <person name="Fogelqvist J."/>
            <person name="Knaust A."/>
            <person name="Julke S."/>
            <person name="Lilja T."/>
            <person name="Dhandapani V."/>
            <person name="Bonilla-Rosso G."/>
            <person name="Karlsson M."/>
            <person name="Shevchenko A."/>
            <person name="Choi S.R."/>
            <person name="Kim H.G."/>
            <person name="Park J.Y."/>
            <person name="Lim Y.P."/>
            <person name="Ludwig-Muller J."/>
            <person name="Dixelius C."/>
        </authorList>
    </citation>
    <scope>NUCLEOTIDE SEQUENCE</scope>
    <source>
        <tissue evidence="1">Potato root galls</tissue>
    </source>
</reference>
<protein>
    <submittedName>
        <fullName evidence="1">Uncharacterized protein</fullName>
    </submittedName>
</protein>